<sequence>MRRISTTAIAFALLSYGVAAGATESTSELIRRDAPKGITKTFYECIDKADSDNIEEAACLSQERARQDHRLNTTYAALLRKLNPDQKKRLVEVERAWLKFRDNTVDFEDTLFENDIVDNLQVEENELFVIGKRADELDEYLAIAGGK</sequence>
<feature type="signal peptide" evidence="1">
    <location>
        <begin position="1"/>
        <end position="21"/>
    </location>
</feature>
<evidence type="ECO:0000313" key="3">
    <source>
        <dbReference type="EMBL" id="SEI44184.1"/>
    </source>
</evidence>
<dbReference type="PANTHER" id="PTHR39176">
    <property type="entry name" value="PERIPLASMIC PROTEIN-RELATED"/>
    <property type="match status" value="1"/>
</dbReference>
<dbReference type="EMBL" id="FNYC01000001">
    <property type="protein sequence ID" value="SEI44184.1"/>
    <property type="molecule type" value="Genomic_DNA"/>
</dbReference>
<feature type="domain" description="Lysozyme inhibitor LprI-like N-terminal" evidence="2">
    <location>
        <begin position="45"/>
        <end position="133"/>
    </location>
</feature>
<name>A0A1H6QTB7_9GAMM</name>
<organism evidence="3 4">
    <name type="scientific">Frateuria terrea</name>
    <dbReference type="NCBI Taxonomy" id="529704"/>
    <lineage>
        <taxon>Bacteria</taxon>
        <taxon>Pseudomonadati</taxon>
        <taxon>Pseudomonadota</taxon>
        <taxon>Gammaproteobacteria</taxon>
        <taxon>Lysobacterales</taxon>
        <taxon>Rhodanobacteraceae</taxon>
        <taxon>Frateuria</taxon>
    </lineage>
</organism>
<dbReference type="Gene3D" id="1.20.1270.180">
    <property type="match status" value="1"/>
</dbReference>
<dbReference type="STRING" id="529704.SAMN02927913_0598"/>
<dbReference type="Proteomes" id="UP000199420">
    <property type="component" value="Unassembled WGS sequence"/>
</dbReference>
<proteinExistence type="predicted"/>
<dbReference type="InterPro" id="IPR009739">
    <property type="entry name" value="LprI-like_N"/>
</dbReference>
<protein>
    <submittedName>
        <fullName evidence="3">Uncharacterized conserved protein YecT, DUF1311 family</fullName>
    </submittedName>
</protein>
<keyword evidence="1" id="KW-0732">Signal</keyword>
<gene>
    <name evidence="3" type="ORF">SAMN04487997_0682</name>
</gene>
<keyword evidence="4" id="KW-1185">Reference proteome</keyword>
<dbReference type="RefSeq" id="WP_175483649.1">
    <property type="nucleotide sequence ID" value="NZ_FNYC01000001.1"/>
</dbReference>
<accession>A0A1H6QTB7</accession>
<evidence type="ECO:0000259" key="2">
    <source>
        <dbReference type="Pfam" id="PF07007"/>
    </source>
</evidence>
<dbReference type="AlphaFoldDB" id="A0A1H6QTB7"/>
<evidence type="ECO:0000313" key="4">
    <source>
        <dbReference type="Proteomes" id="UP000199420"/>
    </source>
</evidence>
<reference evidence="3 4" key="1">
    <citation type="submission" date="2016-10" db="EMBL/GenBank/DDBJ databases">
        <authorList>
            <person name="de Groot N.N."/>
        </authorList>
    </citation>
    <scope>NUCLEOTIDE SEQUENCE [LARGE SCALE GENOMIC DNA]</scope>
    <source>
        <strain evidence="3 4">DSM 26515</strain>
    </source>
</reference>
<dbReference type="PANTHER" id="PTHR39176:SF1">
    <property type="entry name" value="PERIPLASMIC PROTEIN"/>
    <property type="match status" value="1"/>
</dbReference>
<feature type="chain" id="PRO_5011765809" evidence="1">
    <location>
        <begin position="22"/>
        <end position="147"/>
    </location>
</feature>
<evidence type="ECO:0000256" key="1">
    <source>
        <dbReference type="SAM" id="SignalP"/>
    </source>
</evidence>
<dbReference type="Pfam" id="PF07007">
    <property type="entry name" value="LprI"/>
    <property type="match status" value="1"/>
</dbReference>